<evidence type="ECO:0000313" key="1">
    <source>
        <dbReference type="EMBL" id="UQC85812.1"/>
    </source>
</evidence>
<dbReference type="Proteomes" id="UP000830671">
    <property type="component" value="Chromosome 5"/>
</dbReference>
<dbReference type="KEGG" id="clup:CLUP02_11311"/>
<proteinExistence type="predicted"/>
<dbReference type="AlphaFoldDB" id="A0A9Q8SYE6"/>
<dbReference type="RefSeq" id="XP_049147424.1">
    <property type="nucleotide sequence ID" value="XM_049290279.1"/>
</dbReference>
<gene>
    <name evidence="1" type="ORF">CLUP02_11311</name>
</gene>
<accession>A0A9Q8SYE6</accession>
<dbReference type="GeneID" id="73345289"/>
<organism evidence="1 2">
    <name type="scientific">Colletotrichum lupini</name>
    <dbReference type="NCBI Taxonomy" id="145971"/>
    <lineage>
        <taxon>Eukaryota</taxon>
        <taxon>Fungi</taxon>
        <taxon>Dikarya</taxon>
        <taxon>Ascomycota</taxon>
        <taxon>Pezizomycotina</taxon>
        <taxon>Sordariomycetes</taxon>
        <taxon>Hypocreomycetidae</taxon>
        <taxon>Glomerellales</taxon>
        <taxon>Glomerellaceae</taxon>
        <taxon>Colletotrichum</taxon>
        <taxon>Colletotrichum acutatum species complex</taxon>
    </lineage>
</organism>
<name>A0A9Q8SYE6_9PEZI</name>
<evidence type="ECO:0000313" key="2">
    <source>
        <dbReference type="Proteomes" id="UP000830671"/>
    </source>
</evidence>
<keyword evidence="2" id="KW-1185">Reference proteome</keyword>
<reference evidence="1" key="1">
    <citation type="journal article" date="2021" name="Mol. Plant Microbe Interact.">
        <title>Complete Genome Sequence of the Plant-Pathogenic Fungus Colletotrichum lupini.</title>
        <authorList>
            <person name="Baroncelli R."/>
            <person name="Pensec F."/>
            <person name="Da Lio D."/>
            <person name="Boufleur T."/>
            <person name="Vicente I."/>
            <person name="Sarrocco S."/>
            <person name="Picot A."/>
            <person name="Baraldi E."/>
            <person name="Sukno S."/>
            <person name="Thon M."/>
            <person name="Le Floch G."/>
        </authorList>
    </citation>
    <scope>NUCLEOTIDE SEQUENCE</scope>
    <source>
        <strain evidence="1">IMI 504893</strain>
    </source>
</reference>
<dbReference type="EMBL" id="CP019477">
    <property type="protein sequence ID" value="UQC85812.1"/>
    <property type="molecule type" value="Genomic_DNA"/>
</dbReference>
<protein>
    <submittedName>
        <fullName evidence="1">Uncharacterized protein</fullName>
    </submittedName>
</protein>
<sequence length="654" mass="72725">MAWLVGLPLSSPQLDQGDVPIPVPLAHTNSLCNATTPPWSLSSQAVSASLLLRRFPAAATRRLFCTNLFNDQEDTVGTPYPAAVQVCHWNSLRHSLSTGKTCPESLTTTPAQPASHVGWPPPWEVAPSYNLPDPDLGEAKSRLVWWTVWTPRPPTYTGDGRTSIRARASPACLSLRQHATKQVKSPNYLAQWSWNASKLALCLSHSRSHPRCCLTTPPYWYSLQRLVFRPTQRSPPLIRTAPGRDNAYTSHGAAVLTLSVASSASMSSQLHTLKHMDHDDRIYRVSAFIKPGKSLSPPVGASMATPSAPASATPLKLKAFSQLGRRPVRVVNHTPIDAPCGKSKQRLFAIVTMLEHLGTWLVVNTGTLKTGPPRRATFVPRAIPGFRLRTPPLSVHTLTSTTPSSSHSLQPSKRDQIWRYGSTIPILSRLPRHGASSIVSIYMILYPAQLARQSFHSTGALFWSMILIDPYPFPLDLRPLTKDFLCQTQSTTRLFKGTAPQPTSTHFSLQPPWTLRNRPVCKSAVIYNYLLGDTAASDAWEPFKFGRWFQSLRRNEPRTDLRQSLSPSLLHSRLALTLILSSATLLDTRKAVDAAAEAHPHIPLVAYVQQRHFITRKPLLGLGQGHQTQAYPRRTTTWHHTASEVHRRRYLYLC</sequence>